<keyword evidence="14 26" id="KW-1133">Transmembrane helix</keyword>
<dbReference type="GO" id="GO:0000246">
    <property type="term" value="F:Delta24(24-1) sterol reductase activity"/>
    <property type="evidence" value="ECO:0007669"/>
    <property type="project" value="TreeGrafter"/>
</dbReference>
<protein>
    <recommendedName>
        <fullName evidence="5">Delta(24)-sterol reductase</fullName>
        <ecNumber evidence="4">1.3.1.72</ecNumber>
    </recommendedName>
    <alternativeName>
        <fullName evidence="24">24-dehydrocholesterol reductase</fullName>
    </alternativeName>
    <alternativeName>
        <fullName evidence="25">3-beta-hydroxysterol Delta-24-reductase</fullName>
    </alternativeName>
</protein>
<evidence type="ECO:0000256" key="2">
    <source>
        <dbReference type="ARBA" id="ARBA00004194"/>
    </source>
</evidence>
<keyword evidence="12" id="KW-0274">FAD</keyword>
<keyword evidence="8" id="KW-0285">Flavoprotein</keyword>
<evidence type="ECO:0000256" key="4">
    <source>
        <dbReference type="ARBA" id="ARBA00012405"/>
    </source>
</evidence>
<gene>
    <name evidence="30" type="primary">LOC111121211</name>
    <name evidence="29" type="synonym">LOC111120973</name>
</gene>
<keyword evidence="6" id="KW-0444">Lipid biosynthesis</keyword>
<dbReference type="EC" id="1.3.1.72" evidence="4"/>
<dbReference type="PANTHER" id="PTHR10801">
    <property type="entry name" value="24-DEHYDROCHOLESTEROL REDUCTASE"/>
    <property type="match status" value="1"/>
</dbReference>
<evidence type="ECO:0000256" key="17">
    <source>
        <dbReference type="ARBA" id="ARBA00023098"/>
    </source>
</evidence>
<dbReference type="PANTHER" id="PTHR10801:SF0">
    <property type="entry name" value="DELTA(24)-STEROL REDUCTASE"/>
    <property type="match status" value="1"/>
</dbReference>
<keyword evidence="17" id="KW-0443">Lipid metabolism</keyword>
<dbReference type="GO" id="GO:0000139">
    <property type="term" value="C:Golgi membrane"/>
    <property type="evidence" value="ECO:0007669"/>
    <property type="project" value="UniProtKB-SubCell"/>
</dbReference>
<dbReference type="SUPFAM" id="SSF56176">
    <property type="entry name" value="FAD-binding/transporter-associated domain-like"/>
    <property type="match status" value="1"/>
</dbReference>
<dbReference type="GO" id="GO:0008203">
    <property type="term" value="P:cholesterol metabolic process"/>
    <property type="evidence" value="ECO:0007669"/>
    <property type="project" value="UniProtKB-KW"/>
</dbReference>
<feature type="domain" description="FAD-binding PCMH-type" evidence="27">
    <location>
        <begin position="64"/>
        <end position="239"/>
    </location>
</feature>
<evidence type="ECO:0000256" key="7">
    <source>
        <dbReference type="ARBA" id="ARBA00022548"/>
    </source>
</evidence>
<proteinExistence type="predicted"/>
<evidence type="ECO:0000256" key="12">
    <source>
        <dbReference type="ARBA" id="ARBA00022827"/>
    </source>
</evidence>
<evidence type="ECO:0000256" key="18">
    <source>
        <dbReference type="ARBA" id="ARBA00023136"/>
    </source>
</evidence>
<keyword evidence="7" id="KW-0153">Cholesterol metabolism</keyword>
<dbReference type="InterPro" id="IPR040165">
    <property type="entry name" value="Diminuto-like"/>
</dbReference>
<dbReference type="GO" id="GO:0005789">
    <property type="term" value="C:endoplasmic reticulum membrane"/>
    <property type="evidence" value="ECO:0007669"/>
    <property type="project" value="UniProtKB-SubCell"/>
</dbReference>
<evidence type="ECO:0000256" key="25">
    <source>
        <dbReference type="ARBA" id="ARBA00080612"/>
    </source>
</evidence>
<dbReference type="GeneID" id="111121211"/>
<comment type="function">
    <text evidence="23">Catalyzes the reduction of the delta-24 double bond of sterol intermediates during cholesterol biosynthesis. In addition to its cholesterol-synthesizing activity, can protect cells from oxidative stress by reducing caspase 3 activity during apoptosis induced by oxidative stress. Also protects against amyloid-beta peptide-induced apoptosis.</text>
</comment>
<comment type="subcellular location">
    <subcellularLocation>
        <location evidence="3">Endoplasmic reticulum membrane</location>
        <topology evidence="3">Single-pass membrane protein</topology>
    </subcellularLocation>
    <subcellularLocation>
        <location evidence="2">Golgi apparatus membrane</location>
        <topology evidence="2">Single-pass membrane protein</topology>
    </subcellularLocation>
</comment>
<evidence type="ECO:0000256" key="15">
    <source>
        <dbReference type="ARBA" id="ARBA00023002"/>
    </source>
</evidence>
<dbReference type="RefSeq" id="XP_022318080.1">
    <property type="nucleotide sequence ID" value="XM_022462372.1"/>
</dbReference>
<evidence type="ECO:0000256" key="13">
    <source>
        <dbReference type="ARBA" id="ARBA00022857"/>
    </source>
</evidence>
<keyword evidence="15" id="KW-0560">Oxidoreductase</keyword>
<dbReference type="Pfam" id="PF01565">
    <property type="entry name" value="FAD_binding_4"/>
    <property type="match status" value="1"/>
</dbReference>
<dbReference type="Gene3D" id="3.30.465.10">
    <property type="match status" value="1"/>
</dbReference>
<evidence type="ECO:0000259" key="27">
    <source>
        <dbReference type="PROSITE" id="PS51387"/>
    </source>
</evidence>
<evidence type="ECO:0000256" key="23">
    <source>
        <dbReference type="ARBA" id="ARBA00056986"/>
    </source>
</evidence>
<dbReference type="KEGG" id="cvn:111120973"/>
<keyword evidence="11" id="KW-0256">Endoplasmic reticulum</keyword>
<keyword evidence="9 26" id="KW-0812">Transmembrane</keyword>
<dbReference type="AlphaFoldDB" id="A0A8B8CQN4"/>
<evidence type="ECO:0000256" key="26">
    <source>
        <dbReference type="SAM" id="Phobius"/>
    </source>
</evidence>
<dbReference type="Proteomes" id="UP000694844">
    <property type="component" value="Chromosome 2"/>
</dbReference>
<keyword evidence="16" id="KW-0333">Golgi apparatus</keyword>
<comment type="catalytic activity">
    <reaction evidence="21">
        <text>lanosterol + NADPH + H(+) = 24,25-dihydrolanosterol + NADP(+)</text>
        <dbReference type="Rhea" id="RHEA:33919"/>
        <dbReference type="ChEBI" id="CHEBI:15378"/>
        <dbReference type="ChEBI" id="CHEBI:16521"/>
        <dbReference type="ChEBI" id="CHEBI:28113"/>
        <dbReference type="ChEBI" id="CHEBI:57783"/>
        <dbReference type="ChEBI" id="CHEBI:58349"/>
    </reaction>
    <physiologicalReaction direction="left-to-right" evidence="21">
        <dbReference type="Rhea" id="RHEA:33920"/>
    </physiologicalReaction>
</comment>
<evidence type="ECO:0000313" key="28">
    <source>
        <dbReference type="Proteomes" id="UP000694844"/>
    </source>
</evidence>
<keyword evidence="10" id="KW-0732">Signal</keyword>
<evidence type="ECO:0000256" key="6">
    <source>
        <dbReference type="ARBA" id="ARBA00022516"/>
    </source>
</evidence>
<evidence type="ECO:0000256" key="8">
    <source>
        <dbReference type="ARBA" id="ARBA00022630"/>
    </source>
</evidence>
<dbReference type="InterPro" id="IPR016169">
    <property type="entry name" value="FAD-bd_PCMH_sub2"/>
</dbReference>
<feature type="transmembrane region" description="Helical" evidence="26">
    <location>
        <begin position="6"/>
        <end position="25"/>
    </location>
</feature>
<evidence type="ECO:0000256" key="22">
    <source>
        <dbReference type="ARBA" id="ARBA00052927"/>
    </source>
</evidence>
<name>A0A8B8CQN4_CRAVI</name>
<organism evidence="28 30">
    <name type="scientific">Crassostrea virginica</name>
    <name type="common">Eastern oyster</name>
    <dbReference type="NCBI Taxonomy" id="6565"/>
    <lineage>
        <taxon>Eukaryota</taxon>
        <taxon>Metazoa</taxon>
        <taxon>Spiralia</taxon>
        <taxon>Lophotrochozoa</taxon>
        <taxon>Mollusca</taxon>
        <taxon>Bivalvia</taxon>
        <taxon>Autobranchia</taxon>
        <taxon>Pteriomorphia</taxon>
        <taxon>Ostreida</taxon>
        <taxon>Ostreoidea</taxon>
        <taxon>Ostreidae</taxon>
        <taxon>Crassostrea</taxon>
    </lineage>
</organism>
<dbReference type="InterPro" id="IPR016166">
    <property type="entry name" value="FAD-bd_PCMH"/>
</dbReference>
<dbReference type="InterPro" id="IPR006094">
    <property type="entry name" value="Oxid_FAD_bind_N"/>
</dbReference>
<sequence>MLGLDISLKNAFILAIPLFISWAKYRGLEYIIKHYRWVFVCLFLMPISVVYDVFMFIRNWVVFRINSAPKQHNNKVRYVQQQVKQWNADGRKTKMCTARPGWATVSFRRGLYKNQLRNIEVNMIDILEINETKMTVRVEPLVTMGQVTAFLNPLGWTLPVLPELDDLTVGGLIMGVGIETSSHKYGLFQHCCVSYELVLADGSVVSCSATENPDLFYAVPWSYGTLGFLVSAEIKIIPSKKYVKMEYFPVHSKEEMARKFQEQTLLKEKNEFVEMLAYSLDEAVVMTANLTDEAEPEKINPIGYFWKPWFFKHVERFLSSGPAVEYIPIRHYYHRHTRSIFWELQDIIPFGNHPVFRYLFGWAVPPKISLLKLTQGETTKKLYEKYQIIQDMLVPLNKLSEAMEVFEKEIKMYPLWLCPFKLYDQPGMVHPAQRGDQMYVDIGAYGSPKSSSWEAVKTTRALEAYVIKVSGFQMLYADSYMTREEFREMFDHTLYDKMRKELHCEDAFPEVYDKVNRKVRD</sequence>
<comment type="catalytic activity">
    <reaction evidence="22">
        <text>5alpha-cholest-8-en-3beta-ol + NADP(+) = zymosterol + NADPH + H(+)</text>
        <dbReference type="Rhea" id="RHEA:36399"/>
        <dbReference type="ChEBI" id="CHEBI:15378"/>
        <dbReference type="ChEBI" id="CHEBI:16608"/>
        <dbReference type="ChEBI" id="CHEBI:18252"/>
        <dbReference type="ChEBI" id="CHEBI:57783"/>
        <dbReference type="ChEBI" id="CHEBI:58349"/>
        <dbReference type="EC" id="1.3.1.72"/>
    </reaction>
    <physiologicalReaction direction="right-to-left" evidence="22">
        <dbReference type="Rhea" id="RHEA:36401"/>
    </physiologicalReaction>
</comment>
<evidence type="ECO:0000313" key="29">
    <source>
        <dbReference type="RefSeq" id="XP_022317755.1"/>
    </source>
</evidence>
<accession>A0A8B8CQN4</accession>
<dbReference type="InterPro" id="IPR036318">
    <property type="entry name" value="FAD-bd_PCMH-like_sf"/>
</dbReference>
<evidence type="ECO:0000256" key="19">
    <source>
        <dbReference type="ARBA" id="ARBA00023166"/>
    </source>
</evidence>
<dbReference type="KEGG" id="cvn:111121211"/>
<evidence type="ECO:0000256" key="3">
    <source>
        <dbReference type="ARBA" id="ARBA00004389"/>
    </source>
</evidence>
<keyword evidence="18 26" id="KW-0472">Membrane</keyword>
<keyword evidence="19" id="KW-1207">Sterol metabolism</keyword>
<dbReference type="OrthoDB" id="415825at2759"/>
<evidence type="ECO:0000313" key="30">
    <source>
        <dbReference type="RefSeq" id="XP_022318080.1"/>
    </source>
</evidence>
<feature type="transmembrane region" description="Helical" evidence="26">
    <location>
        <begin position="37"/>
        <end position="57"/>
    </location>
</feature>
<evidence type="ECO:0000256" key="20">
    <source>
        <dbReference type="ARBA" id="ARBA00023221"/>
    </source>
</evidence>
<evidence type="ECO:0000256" key="11">
    <source>
        <dbReference type="ARBA" id="ARBA00022824"/>
    </source>
</evidence>
<dbReference type="RefSeq" id="XP_022317755.1">
    <property type="nucleotide sequence ID" value="XM_022462047.1"/>
</dbReference>
<dbReference type="FunFam" id="3.30.465.10:FF:000032">
    <property type="entry name" value="Delta(24)-sterol reductase"/>
    <property type="match status" value="1"/>
</dbReference>
<evidence type="ECO:0000256" key="1">
    <source>
        <dbReference type="ARBA" id="ARBA00001974"/>
    </source>
</evidence>
<comment type="cofactor">
    <cofactor evidence="1">
        <name>FAD</name>
        <dbReference type="ChEBI" id="CHEBI:57692"/>
    </cofactor>
</comment>
<evidence type="ECO:0000256" key="21">
    <source>
        <dbReference type="ARBA" id="ARBA00051033"/>
    </source>
</evidence>
<dbReference type="GO" id="GO:0071949">
    <property type="term" value="F:FAD binding"/>
    <property type="evidence" value="ECO:0007669"/>
    <property type="project" value="InterPro"/>
</dbReference>
<evidence type="ECO:0000256" key="16">
    <source>
        <dbReference type="ARBA" id="ARBA00023034"/>
    </source>
</evidence>
<evidence type="ECO:0000256" key="5">
    <source>
        <dbReference type="ARBA" id="ARBA00019086"/>
    </source>
</evidence>
<evidence type="ECO:0000256" key="9">
    <source>
        <dbReference type="ARBA" id="ARBA00022692"/>
    </source>
</evidence>
<evidence type="ECO:0000256" key="24">
    <source>
        <dbReference type="ARBA" id="ARBA00078485"/>
    </source>
</evidence>
<dbReference type="GO" id="GO:0050614">
    <property type="term" value="F:Delta24-sterol reductase activity"/>
    <property type="evidence" value="ECO:0007669"/>
    <property type="project" value="UniProtKB-EC"/>
</dbReference>
<evidence type="ECO:0000256" key="10">
    <source>
        <dbReference type="ARBA" id="ARBA00022729"/>
    </source>
</evidence>
<dbReference type="PROSITE" id="PS51387">
    <property type="entry name" value="FAD_PCMH"/>
    <property type="match status" value="1"/>
</dbReference>
<evidence type="ECO:0000256" key="14">
    <source>
        <dbReference type="ARBA" id="ARBA00022989"/>
    </source>
</evidence>
<keyword evidence="20" id="KW-0753">Steroid metabolism</keyword>
<keyword evidence="28" id="KW-1185">Reference proteome</keyword>
<reference evidence="29 30" key="1">
    <citation type="submission" date="2025-04" db="UniProtKB">
        <authorList>
            <consortium name="RefSeq"/>
        </authorList>
    </citation>
    <scope>IDENTIFICATION</scope>
    <source>
        <tissue evidence="29 30">Whole sample</tissue>
    </source>
</reference>
<keyword evidence="13" id="KW-0521">NADP</keyword>